<accession>A0A2M8F1N4</accession>
<evidence type="ECO:0000313" key="2">
    <source>
        <dbReference type="Proteomes" id="UP000230580"/>
    </source>
</evidence>
<comment type="caution">
    <text evidence="1">The sequence shown here is derived from an EMBL/GenBank/DDBJ whole genome shotgun (WGS) entry which is preliminary data.</text>
</comment>
<dbReference type="NCBIfam" id="TIGR04256">
    <property type="entry name" value="GxxExxY"/>
    <property type="match status" value="1"/>
</dbReference>
<dbReference type="AlphaFoldDB" id="A0A2M8F1N4"/>
<organism evidence="1 2">
    <name type="scientific">Candidatus Roizmanbacteria bacterium CG_4_9_14_0_2_um_filter_35_15</name>
    <dbReference type="NCBI Taxonomy" id="1974836"/>
    <lineage>
        <taxon>Bacteria</taxon>
        <taxon>Candidatus Roizmaniibacteriota</taxon>
    </lineage>
</organism>
<dbReference type="InterPro" id="IPR026350">
    <property type="entry name" value="GxxExxY"/>
</dbReference>
<proteinExistence type="predicted"/>
<dbReference type="EMBL" id="PFRZ01000050">
    <property type="protein sequence ID" value="PJC33195.1"/>
    <property type="molecule type" value="Genomic_DNA"/>
</dbReference>
<gene>
    <name evidence="1" type="ORF">CO048_03635</name>
</gene>
<feature type="non-terminal residue" evidence="1">
    <location>
        <position position="1"/>
    </location>
</feature>
<name>A0A2M8F1N4_9BACT</name>
<reference evidence="2" key="1">
    <citation type="submission" date="2017-09" db="EMBL/GenBank/DDBJ databases">
        <title>Depth-based differentiation of microbial function through sediment-hosted aquifers and enrichment of novel symbionts in the deep terrestrial subsurface.</title>
        <authorList>
            <person name="Probst A.J."/>
            <person name="Ladd B."/>
            <person name="Jarett J.K."/>
            <person name="Geller-Mcgrath D.E."/>
            <person name="Sieber C.M.K."/>
            <person name="Emerson J.B."/>
            <person name="Anantharaman K."/>
            <person name="Thomas B.C."/>
            <person name="Malmstrom R."/>
            <person name="Stieglmeier M."/>
            <person name="Klingl A."/>
            <person name="Woyke T."/>
            <person name="Ryan C.M."/>
            <person name="Banfield J.F."/>
        </authorList>
    </citation>
    <scope>NUCLEOTIDE SEQUENCE [LARGE SCALE GENOMIC DNA]</scope>
</reference>
<protein>
    <submittedName>
        <fullName evidence="1">GxxExxY protein</fullName>
    </submittedName>
</protein>
<dbReference type="Pfam" id="PF13366">
    <property type="entry name" value="PDDEXK_3"/>
    <property type="match status" value="1"/>
</dbReference>
<sequence>VHNSLGRYCNEKQYSDAFEHLLIEKRIKYEREKYIPISFEGEKQGRNKVDFIVNDRLIVELKSKRTLLKEDYYQVKRYLISFKKQLGLLVNFRDKFLKPRRILNSQT</sequence>
<evidence type="ECO:0000313" key="1">
    <source>
        <dbReference type="EMBL" id="PJC33195.1"/>
    </source>
</evidence>
<dbReference type="Proteomes" id="UP000230580">
    <property type="component" value="Unassembled WGS sequence"/>
</dbReference>